<dbReference type="Pfam" id="PF01636">
    <property type="entry name" value="APH"/>
    <property type="match status" value="1"/>
</dbReference>
<dbReference type="PANTHER" id="PTHR21064:SF5">
    <property type="entry name" value="SLR1880 PROTEIN"/>
    <property type="match status" value="1"/>
</dbReference>
<comment type="caution">
    <text evidence="3">The sequence shown here is derived from an EMBL/GenBank/DDBJ whole genome shotgun (WGS) entry which is preliminary data.</text>
</comment>
<feature type="region of interest" description="Disordered" evidence="1">
    <location>
        <begin position="127"/>
        <end position="147"/>
    </location>
</feature>
<feature type="domain" description="Aminoglycoside phosphotransferase" evidence="2">
    <location>
        <begin position="156"/>
        <end position="319"/>
    </location>
</feature>
<name>A0ABD3RCP4_9STRA</name>
<organism evidence="3 4">
    <name type="scientific">Cyclostephanos tholiformis</name>
    <dbReference type="NCBI Taxonomy" id="382380"/>
    <lineage>
        <taxon>Eukaryota</taxon>
        <taxon>Sar</taxon>
        <taxon>Stramenopiles</taxon>
        <taxon>Ochrophyta</taxon>
        <taxon>Bacillariophyta</taxon>
        <taxon>Coscinodiscophyceae</taxon>
        <taxon>Thalassiosirophycidae</taxon>
        <taxon>Stephanodiscales</taxon>
        <taxon>Stephanodiscaceae</taxon>
        <taxon>Cyclostephanos</taxon>
    </lineage>
</organism>
<proteinExistence type="predicted"/>
<sequence>MMTPPQTTRTADADAAAREFALEGCVVSARPYGAGHINDTYMIETAAIAASNDNDDDGDDTRKSSCRRRYILQRINSDVFRRPIEVMENVVRVCNHARSRLVAAGAPDADRRALRLVPTRAAAAAVVEEEEGTGTVDQATMGPGGDRRRPRWWHVDDSGDYWRCYHHVPNATGHEVASSPEQARSAAMAIGNFQSLLSDLPRDTRLHETIRDFHDTPRHLERLHIAVYDDAMGRASSARTEIEFALSRVDDASVLVNALRDGILPERVVHNDAKIGNVLLDDETNDGVCVVDLDTVMMGTVLYDFGDLVRTSTSSAPEDEVDLSRVTMRFDMFEALVGGYIDSTRDFLTSEERSFLPFSGKLITFEIGLRFLTDYLEGDGYFKVDRPGHNLDRARVQFRLVESIEEQMSEMQALVDGIV</sequence>
<dbReference type="AlphaFoldDB" id="A0ABD3RCP4"/>
<evidence type="ECO:0000256" key="1">
    <source>
        <dbReference type="SAM" id="MobiDB-lite"/>
    </source>
</evidence>
<dbReference type="Proteomes" id="UP001530377">
    <property type="component" value="Unassembled WGS sequence"/>
</dbReference>
<reference evidence="3 4" key="1">
    <citation type="submission" date="2024-10" db="EMBL/GenBank/DDBJ databases">
        <title>Updated reference genomes for cyclostephanoid diatoms.</title>
        <authorList>
            <person name="Roberts W.R."/>
            <person name="Alverson A.J."/>
        </authorList>
    </citation>
    <scope>NUCLEOTIDE SEQUENCE [LARGE SCALE GENOMIC DNA]</scope>
    <source>
        <strain evidence="3 4">AJA228-03</strain>
    </source>
</reference>
<dbReference type="InterPro" id="IPR050249">
    <property type="entry name" value="Pseudomonas-type_ThrB"/>
</dbReference>
<gene>
    <name evidence="3" type="ORF">ACHAXA_001825</name>
</gene>
<keyword evidence="4" id="KW-1185">Reference proteome</keyword>
<dbReference type="EMBL" id="JALLPB020000396">
    <property type="protein sequence ID" value="KAL3809551.1"/>
    <property type="molecule type" value="Genomic_DNA"/>
</dbReference>
<evidence type="ECO:0000259" key="2">
    <source>
        <dbReference type="Pfam" id="PF01636"/>
    </source>
</evidence>
<dbReference type="InterPro" id="IPR011009">
    <property type="entry name" value="Kinase-like_dom_sf"/>
</dbReference>
<evidence type="ECO:0000313" key="3">
    <source>
        <dbReference type="EMBL" id="KAL3809551.1"/>
    </source>
</evidence>
<dbReference type="PANTHER" id="PTHR21064">
    <property type="entry name" value="AMINOGLYCOSIDE PHOSPHOTRANSFERASE DOMAIN-CONTAINING PROTEIN-RELATED"/>
    <property type="match status" value="1"/>
</dbReference>
<dbReference type="InterPro" id="IPR002575">
    <property type="entry name" value="Aminoglycoside_PTrfase"/>
</dbReference>
<dbReference type="Gene3D" id="3.90.1200.10">
    <property type="match status" value="1"/>
</dbReference>
<evidence type="ECO:0000313" key="4">
    <source>
        <dbReference type="Proteomes" id="UP001530377"/>
    </source>
</evidence>
<dbReference type="SUPFAM" id="SSF56112">
    <property type="entry name" value="Protein kinase-like (PK-like)"/>
    <property type="match status" value="1"/>
</dbReference>
<protein>
    <recommendedName>
        <fullName evidence="2">Aminoglycoside phosphotransferase domain-containing protein</fullName>
    </recommendedName>
</protein>
<accession>A0ABD3RCP4</accession>